<dbReference type="AlphaFoldDB" id="A0A2Z6N2S6"/>
<dbReference type="PROSITE" id="PS50011">
    <property type="entry name" value="PROTEIN_KINASE_DOM"/>
    <property type="match status" value="1"/>
</dbReference>
<gene>
    <name evidence="3" type="ORF">TSUD_266160</name>
</gene>
<dbReference type="InterPro" id="IPR000719">
    <property type="entry name" value="Prot_kinase_dom"/>
</dbReference>
<evidence type="ECO:0000313" key="4">
    <source>
        <dbReference type="Proteomes" id="UP000242715"/>
    </source>
</evidence>
<name>A0A2Z6N2S6_TRISU</name>
<dbReference type="CDD" id="cd05121">
    <property type="entry name" value="ABC1_ADCK3-like"/>
    <property type="match status" value="1"/>
</dbReference>
<dbReference type="Proteomes" id="UP000242715">
    <property type="component" value="Unassembled WGS sequence"/>
</dbReference>
<dbReference type="InterPro" id="IPR011009">
    <property type="entry name" value="Kinase-like_dom_sf"/>
</dbReference>
<dbReference type="SUPFAM" id="SSF56112">
    <property type="entry name" value="Protein kinase-like (PK-like)"/>
    <property type="match status" value="1"/>
</dbReference>
<dbReference type="InterPro" id="IPR050154">
    <property type="entry name" value="UbiB_kinase"/>
</dbReference>
<evidence type="ECO:0000313" key="3">
    <source>
        <dbReference type="EMBL" id="GAU25689.1"/>
    </source>
</evidence>
<evidence type="ECO:0000259" key="2">
    <source>
        <dbReference type="PROSITE" id="PS50011"/>
    </source>
</evidence>
<protein>
    <recommendedName>
        <fullName evidence="2">Protein kinase domain-containing protein</fullName>
    </recommendedName>
</protein>
<dbReference type="OrthoDB" id="427480at2759"/>
<accession>A0A2Z6N2S6</accession>
<proteinExistence type="inferred from homology"/>
<dbReference type="EMBL" id="DF973317">
    <property type="protein sequence ID" value="GAU25689.1"/>
    <property type="molecule type" value="Genomic_DNA"/>
</dbReference>
<reference evidence="4" key="1">
    <citation type="journal article" date="2017" name="Front. Plant Sci.">
        <title>Climate Clever Clovers: New Paradigm to Reduce the Environmental Footprint of Ruminants by Breeding Low Methanogenic Forages Utilizing Haplotype Variation.</title>
        <authorList>
            <person name="Kaur P."/>
            <person name="Appels R."/>
            <person name="Bayer P.E."/>
            <person name="Keeble-Gagnere G."/>
            <person name="Wang J."/>
            <person name="Hirakawa H."/>
            <person name="Shirasawa K."/>
            <person name="Vercoe P."/>
            <person name="Stefanova K."/>
            <person name="Durmic Z."/>
            <person name="Nichols P."/>
            <person name="Revell C."/>
            <person name="Isobe S.N."/>
            <person name="Edwards D."/>
            <person name="Erskine W."/>
        </authorList>
    </citation>
    <scope>NUCLEOTIDE SEQUENCE [LARGE SCALE GENOMIC DNA]</scope>
    <source>
        <strain evidence="4">cv. Daliak</strain>
    </source>
</reference>
<evidence type="ECO:0000256" key="1">
    <source>
        <dbReference type="ARBA" id="ARBA00009670"/>
    </source>
</evidence>
<organism evidence="3 4">
    <name type="scientific">Trifolium subterraneum</name>
    <name type="common">Subterranean clover</name>
    <dbReference type="NCBI Taxonomy" id="3900"/>
    <lineage>
        <taxon>Eukaryota</taxon>
        <taxon>Viridiplantae</taxon>
        <taxon>Streptophyta</taxon>
        <taxon>Embryophyta</taxon>
        <taxon>Tracheophyta</taxon>
        <taxon>Spermatophyta</taxon>
        <taxon>Magnoliopsida</taxon>
        <taxon>eudicotyledons</taxon>
        <taxon>Gunneridae</taxon>
        <taxon>Pentapetalae</taxon>
        <taxon>rosids</taxon>
        <taxon>fabids</taxon>
        <taxon>Fabales</taxon>
        <taxon>Fabaceae</taxon>
        <taxon>Papilionoideae</taxon>
        <taxon>50 kb inversion clade</taxon>
        <taxon>NPAAA clade</taxon>
        <taxon>Hologalegina</taxon>
        <taxon>IRL clade</taxon>
        <taxon>Trifolieae</taxon>
        <taxon>Trifolium</taxon>
    </lineage>
</organism>
<sequence>MATIVAMVSSSTANQQPFSSWTRGSIPISNLTSSLSFKSRLTSLNPQFRAALVEAKPAPLSTQPKDGSLKVLALPVDRADDIQAETKALARAVNASVYSPQLVASRYGSKPFKVLGRAFKIVSNLGSFWLKLLWEQRNGVADQNKRIRAIELRTIFTKLGPTFVKLGQGLSTRPDICPPEYLEELSELQDGLPTFPDEDAFECIERELGLSIDSIFSSISSSPIAAASLGQVYKAKLKKSGKVVAVKVQRPGIEEAIGLDFYLIRGLGFLVNKYVDRFTTDVVALIDEFAYRVFQELNYVQEGQNARRFKKLYADKEDILVPDVFWDYTSAKVLTIEWVDGVKLNEQEAIERQGLNVLDLVNAGIQCSLRQLLEYGYFHADPHPGNLLATPEGKLAFLDFGMMSETPEEARFAIIGHVVHLVNRDYEAMAQDYYALDFLSRDVDVSPIVPALRNFFDDALNYTVSELNFRTIVDGLGNVLYEYPFNVPAYYALILRSLTVLEGLALYADPNFKVLAASYPYFAKRLLTDPNPYLRDALIELLFKDGKFRWNRLENLLVQGKKDRDFSAKEALQPVLKVLLSPDGEVLRNLVIKEAIRVTEAFTLGTISETYRYVPNFLRSLVFNGNAKDPLMMSETEMQSMVELRDQVIRIWRNLQSSNDFDPSILLPILQVLQQPEARRLGGRVVGGVTQRLGARLLMQLLGASTTA</sequence>
<dbReference type="Pfam" id="PF03109">
    <property type="entry name" value="ABC1"/>
    <property type="match status" value="1"/>
</dbReference>
<dbReference type="InterPro" id="IPR004147">
    <property type="entry name" value="ABC1_dom"/>
</dbReference>
<dbReference type="GO" id="GO:0005524">
    <property type="term" value="F:ATP binding"/>
    <property type="evidence" value="ECO:0007669"/>
    <property type="project" value="InterPro"/>
</dbReference>
<dbReference type="GO" id="GO:0004672">
    <property type="term" value="F:protein kinase activity"/>
    <property type="evidence" value="ECO:0007669"/>
    <property type="project" value="InterPro"/>
</dbReference>
<dbReference type="PANTHER" id="PTHR10566:SF120">
    <property type="entry name" value="PROTEIN ACTIVITY OF BC1 COMPLEX KINASE 3, CHLOROPLASTIC"/>
    <property type="match status" value="1"/>
</dbReference>
<keyword evidence="4" id="KW-1185">Reference proteome</keyword>
<feature type="domain" description="Protein kinase" evidence="2">
    <location>
        <begin position="218"/>
        <end position="548"/>
    </location>
</feature>
<comment type="similarity">
    <text evidence="1">Belongs to the protein kinase superfamily. ADCK protein kinase family.</text>
</comment>
<dbReference type="PANTHER" id="PTHR10566">
    <property type="entry name" value="CHAPERONE-ACTIVITY OF BC1 COMPLEX CABC1 -RELATED"/>
    <property type="match status" value="1"/>
</dbReference>